<dbReference type="Proteomes" id="UP000266239">
    <property type="component" value="Unassembled WGS sequence"/>
</dbReference>
<dbReference type="EMBL" id="QUTA01005137">
    <property type="protein sequence ID" value="RHY17043.1"/>
    <property type="molecule type" value="Genomic_DNA"/>
</dbReference>
<accession>A0A397B9I2</accession>
<name>A0A397B9I2_APHAT</name>
<gene>
    <name evidence="1" type="ORF">DYB25_010257</name>
</gene>
<dbReference type="AlphaFoldDB" id="A0A397B9I2"/>
<evidence type="ECO:0000313" key="1">
    <source>
        <dbReference type="EMBL" id="RHY17043.1"/>
    </source>
</evidence>
<sequence>TPDDGMVVLETFSARLKAIVDEHDNALIYNADQTGVNYEYLATKTLNKTGDKTIWVKCGRKAMERVTAMLLADSAGKKHPLFLVIKTAASKVKAIVQEKLAQ</sequence>
<comment type="caution">
    <text evidence="1">The sequence shown here is derived from an EMBL/GenBank/DDBJ whole genome shotgun (WGS) entry which is preliminary data.</text>
</comment>
<organism evidence="1 2">
    <name type="scientific">Aphanomyces astaci</name>
    <name type="common">Crayfish plague agent</name>
    <dbReference type="NCBI Taxonomy" id="112090"/>
    <lineage>
        <taxon>Eukaryota</taxon>
        <taxon>Sar</taxon>
        <taxon>Stramenopiles</taxon>
        <taxon>Oomycota</taxon>
        <taxon>Saprolegniomycetes</taxon>
        <taxon>Saprolegniales</taxon>
        <taxon>Verrucalvaceae</taxon>
        <taxon>Aphanomyces</taxon>
    </lineage>
</organism>
<proteinExistence type="predicted"/>
<protein>
    <submittedName>
        <fullName evidence="1">Uncharacterized protein</fullName>
    </submittedName>
</protein>
<feature type="non-terminal residue" evidence="1">
    <location>
        <position position="1"/>
    </location>
</feature>
<reference evidence="1 2" key="1">
    <citation type="submission" date="2018-08" db="EMBL/GenBank/DDBJ databases">
        <title>Aphanomyces genome sequencing and annotation.</title>
        <authorList>
            <person name="Minardi D."/>
            <person name="Oidtmann B."/>
            <person name="Van Der Giezen M."/>
            <person name="Studholme D.J."/>
        </authorList>
    </citation>
    <scope>NUCLEOTIDE SEQUENCE [LARGE SCALE GENOMIC DNA]</scope>
    <source>
        <strain evidence="1 2">Yx</strain>
    </source>
</reference>
<dbReference type="VEuPathDB" id="FungiDB:H257_11331"/>
<evidence type="ECO:0000313" key="2">
    <source>
        <dbReference type="Proteomes" id="UP000266239"/>
    </source>
</evidence>